<feature type="compositionally biased region" description="Basic and acidic residues" evidence="2">
    <location>
        <begin position="448"/>
        <end position="458"/>
    </location>
</feature>
<feature type="region of interest" description="Disordered" evidence="2">
    <location>
        <begin position="201"/>
        <end position="222"/>
    </location>
</feature>
<feature type="region of interest" description="Disordered" evidence="2">
    <location>
        <begin position="16"/>
        <end position="53"/>
    </location>
</feature>
<evidence type="ECO:0000256" key="2">
    <source>
        <dbReference type="SAM" id="MobiDB-lite"/>
    </source>
</evidence>
<feature type="region of interest" description="Disordered" evidence="2">
    <location>
        <begin position="402"/>
        <end position="483"/>
    </location>
</feature>
<evidence type="ECO:0000313" key="3">
    <source>
        <dbReference type="EMBL" id="KAL3806742.1"/>
    </source>
</evidence>
<evidence type="ECO:0000256" key="1">
    <source>
        <dbReference type="SAM" id="Coils"/>
    </source>
</evidence>
<accession>A0ABD3R1Y4</accession>
<feature type="region of interest" description="Disordered" evidence="2">
    <location>
        <begin position="133"/>
        <end position="161"/>
    </location>
</feature>
<dbReference type="Proteomes" id="UP001530377">
    <property type="component" value="Unassembled WGS sequence"/>
</dbReference>
<name>A0ABD3R1Y4_9STRA</name>
<feature type="compositionally biased region" description="Low complexity" evidence="2">
    <location>
        <begin position="305"/>
        <end position="324"/>
    </location>
</feature>
<dbReference type="AlphaFoldDB" id="A0ABD3R1Y4"/>
<proteinExistence type="predicted"/>
<sequence length="930" mass="99568">MVSTTATALASNRRKLRLAATATAPTSASRRDNSRGDVRNSGVTASESRPQRLREEISTPFHQHNQVEQEKEQLHQQKEQLLLQQNQQLQQQQQFSDSNGEELIVSLGNSTIRGRSRRSRVVTRRGVGIAGRGDGRGGLGIGNSSNLGQPNREVEQEDALSSMSLTAARGGGDNAINGGKGGAHLIMEPHHHRHRIHRAAHHNGGEQGHGEESHQSLSSSSPKLALNLHVAHSVDSDDNGTCFNSIGTTTPRQPSPRHVSVRHHAANFGGGQPDFHDGDSSGVVQQRLLPSNTNNHRMLSPLHESSNAAPSNPSASFAPSNSSSYLMNGGKSHRQQDESGSPHPSESGAETHIIGSIWDHPEEMISKSIHNSSRYKSSDYGTAYSEFGDGSFSPHRGAGGSVGGWESYNTQNSTRGGRSVPRGGASVASNSQAEQENKKSTINALRSVRREPPHKGLGSDKSSARRTASISQSYSGADSRDENGKKYATADNAMLNHSNIKAALGVCTAATIGAVILGPVGLLVGAASVAIGMGVMQIPEEQRNNVRNHAATSLDRARDLVCDFSDSMSSSCAKLSGTDPAEIVGKVLPEKIMEHCRCFDFSSSSKNGEDRGDRSYRQSDGDAVMGRIEDDGLSMEGADEIRSVGSSPMAHARLVGDVFRDDMHNTSPTSLSMNLVGGGGGISGVGDNKGRGIGGGGEGYGLGALENENVGRRVACGRKGRVVPLSQIHSLRPSLQPRAWLDVMASAHTSRDDKNEAMEEILILAKDKEISRWFLEEGILDSLMLILSNYFRAYSNYLRNETPMRISEMEQEEPFPSLKSGSAFYHAKLAANCCVALGKAHCAAVHTEGDLLLMSAYSRGSVPIERQLAQMLFEVPHHMKVISSAGGNSATEIQQLFDAEFTLTELSMQQAEDLASSIKALDDGKNILAS</sequence>
<feature type="compositionally biased region" description="Polar residues" evidence="2">
    <location>
        <begin position="407"/>
        <end position="416"/>
    </location>
</feature>
<organism evidence="3 4">
    <name type="scientific">Cyclostephanos tholiformis</name>
    <dbReference type="NCBI Taxonomy" id="382380"/>
    <lineage>
        <taxon>Eukaryota</taxon>
        <taxon>Sar</taxon>
        <taxon>Stramenopiles</taxon>
        <taxon>Ochrophyta</taxon>
        <taxon>Bacillariophyta</taxon>
        <taxon>Coscinodiscophyceae</taxon>
        <taxon>Thalassiosirophycidae</taxon>
        <taxon>Stephanodiscales</taxon>
        <taxon>Stephanodiscaceae</taxon>
        <taxon>Cyclostephanos</taxon>
    </lineage>
</organism>
<feature type="compositionally biased region" description="Polar residues" evidence="2">
    <location>
        <begin position="282"/>
        <end position="297"/>
    </location>
</feature>
<feature type="compositionally biased region" description="Low complexity" evidence="2">
    <location>
        <begin position="18"/>
        <end position="28"/>
    </location>
</feature>
<protein>
    <submittedName>
        <fullName evidence="3">Uncharacterized protein</fullName>
    </submittedName>
</protein>
<keyword evidence="4" id="KW-1185">Reference proteome</keyword>
<feature type="region of interest" description="Disordered" evidence="2">
    <location>
        <begin position="604"/>
        <end position="629"/>
    </location>
</feature>
<evidence type="ECO:0000313" key="4">
    <source>
        <dbReference type="Proteomes" id="UP001530377"/>
    </source>
</evidence>
<feature type="coiled-coil region" evidence="1">
    <location>
        <begin position="64"/>
        <end position="91"/>
    </location>
</feature>
<feature type="compositionally biased region" description="Basic and acidic residues" evidence="2">
    <location>
        <begin position="29"/>
        <end position="38"/>
    </location>
</feature>
<gene>
    <name evidence="3" type="ORF">ACHAXA_003923</name>
</gene>
<feature type="compositionally biased region" description="Polar residues" evidence="2">
    <location>
        <begin position="465"/>
        <end position="476"/>
    </location>
</feature>
<keyword evidence="1" id="KW-0175">Coiled coil</keyword>
<feature type="compositionally biased region" description="Polar residues" evidence="2">
    <location>
        <begin position="427"/>
        <end position="444"/>
    </location>
</feature>
<dbReference type="EMBL" id="JALLPB020000744">
    <property type="protein sequence ID" value="KAL3806742.1"/>
    <property type="molecule type" value="Genomic_DNA"/>
</dbReference>
<feature type="compositionally biased region" description="Polar residues" evidence="2">
    <location>
        <begin position="239"/>
        <end position="252"/>
    </location>
</feature>
<comment type="caution">
    <text evidence="3">The sequence shown here is derived from an EMBL/GenBank/DDBJ whole genome shotgun (WGS) entry which is preliminary data.</text>
</comment>
<reference evidence="3 4" key="1">
    <citation type="submission" date="2024-10" db="EMBL/GenBank/DDBJ databases">
        <title>Updated reference genomes for cyclostephanoid diatoms.</title>
        <authorList>
            <person name="Roberts W.R."/>
            <person name="Alverson A.J."/>
        </authorList>
    </citation>
    <scope>NUCLEOTIDE SEQUENCE [LARGE SCALE GENOMIC DNA]</scope>
    <source>
        <strain evidence="3 4">AJA228-03</strain>
    </source>
</reference>
<feature type="region of interest" description="Disordered" evidence="2">
    <location>
        <begin position="235"/>
        <end position="349"/>
    </location>
</feature>
<feature type="compositionally biased region" description="Basic and acidic residues" evidence="2">
    <location>
        <begin position="607"/>
        <end position="620"/>
    </location>
</feature>